<sequence>MCYICEARGTVGANYKAAQKEIAAGLRLYSYKHCPDPNCCATISGNKAFRKPRFSVTAPPASQRLWSNADLKEYGKEWRREHFLP</sequence>
<proteinExistence type="predicted"/>
<gene>
    <name evidence="1" type="ORF">LCGC14_2914620</name>
</gene>
<dbReference type="EMBL" id="LAZR01057773">
    <property type="protein sequence ID" value="KKK71367.1"/>
    <property type="molecule type" value="Genomic_DNA"/>
</dbReference>
<accession>A0A0F8XQQ5</accession>
<comment type="caution">
    <text evidence="1">The sequence shown here is derived from an EMBL/GenBank/DDBJ whole genome shotgun (WGS) entry which is preliminary data.</text>
</comment>
<dbReference type="AlphaFoldDB" id="A0A0F8XQQ5"/>
<reference evidence="1" key="1">
    <citation type="journal article" date="2015" name="Nature">
        <title>Complex archaea that bridge the gap between prokaryotes and eukaryotes.</title>
        <authorList>
            <person name="Spang A."/>
            <person name="Saw J.H."/>
            <person name="Jorgensen S.L."/>
            <person name="Zaremba-Niedzwiedzka K."/>
            <person name="Martijn J."/>
            <person name="Lind A.E."/>
            <person name="van Eijk R."/>
            <person name="Schleper C."/>
            <person name="Guy L."/>
            <person name="Ettema T.J."/>
        </authorList>
    </citation>
    <scope>NUCLEOTIDE SEQUENCE</scope>
</reference>
<evidence type="ECO:0000313" key="1">
    <source>
        <dbReference type="EMBL" id="KKK71367.1"/>
    </source>
</evidence>
<protein>
    <submittedName>
        <fullName evidence="1">Uncharacterized protein</fullName>
    </submittedName>
</protein>
<name>A0A0F8XQQ5_9ZZZZ</name>
<organism evidence="1">
    <name type="scientific">marine sediment metagenome</name>
    <dbReference type="NCBI Taxonomy" id="412755"/>
    <lineage>
        <taxon>unclassified sequences</taxon>
        <taxon>metagenomes</taxon>
        <taxon>ecological metagenomes</taxon>
    </lineage>
</organism>